<reference evidence="12 13" key="1">
    <citation type="journal article" date="2015" name="Nat. Commun.">
        <title>Outbred genome sequencing and CRISPR/Cas9 gene editing in butterflies.</title>
        <authorList>
            <person name="Li X."/>
            <person name="Fan D."/>
            <person name="Zhang W."/>
            <person name="Liu G."/>
            <person name="Zhang L."/>
            <person name="Zhao L."/>
            <person name="Fang X."/>
            <person name="Chen L."/>
            <person name="Dong Y."/>
            <person name="Chen Y."/>
            <person name="Ding Y."/>
            <person name="Zhao R."/>
            <person name="Feng M."/>
            <person name="Zhu Y."/>
            <person name="Feng Y."/>
            <person name="Jiang X."/>
            <person name="Zhu D."/>
            <person name="Xiang H."/>
            <person name="Feng X."/>
            <person name="Li S."/>
            <person name="Wang J."/>
            <person name="Zhang G."/>
            <person name="Kronforst M.R."/>
            <person name="Wang W."/>
        </authorList>
    </citation>
    <scope>NUCLEOTIDE SEQUENCE [LARGE SCALE GENOMIC DNA]</scope>
    <source>
        <strain evidence="12">Ya'a_city_454_Pm</strain>
        <tissue evidence="12">Whole body</tissue>
    </source>
</reference>
<dbReference type="AlphaFoldDB" id="A0A194RP39"/>
<evidence type="ECO:0000259" key="11">
    <source>
        <dbReference type="PROSITE" id="PS51987"/>
    </source>
</evidence>
<dbReference type="Gene3D" id="3.30.590.10">
    <property type="entry name" value="Glutamine synthetase/guanido kinase, catalytic domain"/>
    <property type="match status" value="1"/>
</dbReference>
<proteinExistence type="inferred from homology"/>
<dbReference type="InterPro" id="IPR008147">
    <property type="entry name" value="Gln_synt_N"/>
</dbReference>
<evidence type="ECO:0000256" key="4">
    <source>
        <dbReference type="ARBA" id="ARBA00022490"/>
    </source>
</evidence>
<dbReference type="InterPro" id="IPR050292">
    <property type="entry name" value="Glutamine_Synthetase"/>
</dbReference>
<dbReference type="FunFam" id="3.30.590.10:FF:000011">
    <property type="entry name" value="Glutamine synthetase"/>
    <property type="match status" value="1"/>
</dbReference>
<dbReference type="Proteomes" id="UP000053240">
    <property type="component" value="Unassembled WGS sequence"/>
</dbReference>
<dbReference type="STRING" id="76193.A0A194RP39"/>
<evidence type="ECO:0000256" key="5">
    <source>
        <dbReference type="ARBA" id="ARBA00022598"/>
    </source>
</evidence>
<dbReference type="SUPFAM" id="SSF55931">
    <property type="entry name" value="Glutamine synthetase/guanido kinase"/>
    <property type="match status" value="1"/>
</dbReference>
<dbReference type="Pfam" id="PF03951">
    <property type="entry name" value="Gln-synt_N"/>
    <property type="match status" value="1"/>
</dbReference>
<dbReference type="PROSITE" id="PS00180">
    <property type="entry name" value="GLNA_1"/>
    <property type="match status" value="1"/>
</dbReference>
<dbReference type="GO" id="GO:0005524">
    <property type="term" value="F:ATP binding"/>
    <property type="evidence" value="ECO:0007669"/>
    <property type="project" value="UniProtKB-KW"/>
</dbReference>
<comment type="subcellular location">
    <subcellularLocation>
        <location evidence="1">Cytoplasm</location>
    </subcellularLocation>
</comment>
<dbReference type="OrthoDB" id="1936100at2759"/>
<dbReference type="EMBL" id="KQ459984">
    <property type="protein sequence ID" value="KPJ19075.1"/>
    <property type="molecule type" value="Genomic_DNA"/>
</dbReference>
<evidence type="ECO:0000256" key="6">
    <source>
        <dbReference type="ARBA" id="ARBA00022741"/>
    </source>
</evidence>
<dbReference type="KEGG" id="pmac:106720614"/>
<dbReference type="Pfam" id="PF00120">
    <property type="entry name" value="Gln-synt_C"/>
    <property type="match status" value="1"/>
</dbReference>
<dbReference type="PROSITE" id="PS51987">
    <property type="entry name" value="GS_CATALYTIC"/>
    <property type="match status" value="1"/>
</dbReference>
<feature type="domain" description="GS beta-grasp" evidence="10">
    <location>
        <begin position="51"/>
        <end position="135"/>
    </location>
</feature>
<keyword evidence="7" id="KW-0067">ATP-binding</keyword>
<dbReference type="EC" id="6.3.1.2" evidence="3"/>
<protein>
    <recommendedName>
        <fullName evidence="3">glutamine synthetase</fullName>
        <ecNumber evidence="3">6.3.1.2</ecNumber>
    </recommendedName>
</protein>
<keyword evidence="13" id="KW-1185">Reference proteome</keyword>
<sequence>MFLKYITTFKAFKLNNKLTRCFSQENFTTGSSKVRSPINAYYNHFKHLPLPNDKVFATYVWIDGSGINLRSKDRVLDEVPCDLSSLPRWSFDGSSCGLAKGDDSDTILIPAAIYKDPFRKNPHIIVLCETYLPDGTPTSTNFRSNCAKTLSEINNLEPWFGIEQEYTIFDSDLWPLGWPKGRGFAVINPLYSYCGNGEHVAGREIVECHARACIYSGINYTGSNAEVMKSSWEYQIGPTLGIKAADDLWLSRYLLNRIAEQFGSIISYHPKPMGKCHPGIGCHHNFSTNKMRDKDGIAVIQSFCKILCERHNEFIKNYGLGDGEENKKRLTGKFETAPYNSCTWGVADRGTAIKLKKSVVIEGKGFLEDRRPAGDCDPYRVSKMLAEICLQYNKLPC</sequence>
<evidence type="ECO:0000256" key="2">
    <source>
        <dbReference type="ARBA" id="ARBA00009897"/>
    </source>
</evidence>
<dbReference type="PANTHER" id="PTHR20852">
    <property type="entry name" value="GLUTAMINE SYNTHETASE"/>
    <property type="match status" value="1"/>
</dbReference>
<keyword evidence="6" id="KW-0547">Nucleotide-binding</keyword>
<evidence type="ECO:0000256" key="3">
    <source>
        <dbReference type="ARBA" id="ARBA00012937"/>
    </source>
</evidence>
<keyword evidence="4" id="KW-0963">Cytoplasm</keyword>
<evidence type="ECO:0000256" key="9">
    <source>
        <dbReference type="RuleBase" id="RU000384"/>
    </source>
</evidence>
<evidence type="ECO:0000313" key="12">
    <source>
        <dbReference type="EMBL" id="KPJ19075.1"/>
    </source>
</evidence>
<evidence type="ECO:0000259" key="10">
    <source>
        <dbReference type="PROSITE" id="PS51986"/>
    </source>
</evidence>
<comment type="similarity">
    <text evidence="2 8 9">Belongs to the glutamine synthetase family.</text>
</comment>
<dbReference type="InterPro" id="IPR014746">
    <property type="entry name" value="Gln_synth/guanido_kin_cat_dom"/>
</dbReference>
<dbReference type="InParanoid" id="A0A194RP39"/>
<dbReference type="GO" id="GO:0005737">
    <property type="term" value="C:cytoplasm"/>
    <property type="evidence" value="ECO:0007669"/>
    <property type="project" value="UniProtKB-SubCell"/>
</dbReference>
<evidence type="ECO:0000256" key="8">
    <source>
        <dbReference type="PROSITE-ProRule" id="PRU01330"/>
    </source>
</evidence>
<evidence type="ECO:0000313" key="13">
    <source>
        <dbReference type="Proteomes" id="UP000053240"/>
    </source>
</evidence>
<dbReference type="InterPro" id="IPR008146">
    <property type="entry name" value="Gln_synth_cat_dom"/>
</dbReference>
<dbReference type="SMART" id="SM01230">
    <property type="entry name" value="Gln-synt_C"/>
    <property type="match status" value="1"/>
</dbReference>
<dbReference type="PROSITE" id="PS51986">
    <property type="entry name" value="GS_BETA_GRASP"/>
    <property type="match status" value="1"/>
</dbReference>
<dbReference type="GO" id="GO:0004356">
    <property type="term" value="F:glutamine synthetase activity"/>
    <property type="evidence" value="ECO:0007669"/>
    <property type="project" value="UniProtKB-EC"/>
</dbReference>
<organism evidence="12 13">
    <name type="scientific">Papilio machaon</name>
    <name type="common">Old World swallowtail butterfly</name>
    <dbReference type="NCBI Taxonomy" id="76193"/>
    <lineage>
        <taxon>Eukaryota</taxon>
        <taxon>Metazoa</taxon>
        <taxon>Ecdysozoa</taxon>
        <taxon>Arthropoda</taxon>
        <taxon>Hexapoda</taxon>
        <taxon>Insecta</taxon>
        <taxon>Pterygota</taxon>
        <taxon>Neoptera</taxon>
        <taxon>Endopterygota</taxon>
        <taxon>Lepidoptera</taxon>
        <taxon>Glossata</taxon>
        <taxon>Ditrysia</taxon>
        <taxon>Papilionoidea</taxon>
        <taxon>Papilionidae</taxon>
        <taxon>Papilioninae</taxon>
        <taxon>Papilio</taxon>
    </lineage>
</organism>
<dbReference type="GO" id="GO:0006542">
    <property type="term" value="P:glutamine biosynthetic process"/>
    <property type="evidence" value="ECO:0007669"/>
    <property type="project" value="InterPro"/>
</dbReference>
<gene>
    <name evidence="12" type="ORF">RR48_12586</name>
</gene>
<feature type="domain" description="GS catalytic" evidence="11">
    <location>
        <begin position="142"/>
        <end position="397"/>
    </location>
</feature>
<dbReference type="Gene3D" id="3.10.20.70">
    <property type="entry name" value="Glutamine synthetase, N-terminal domain"/>
    <property type="match status" value="1"/>
</dbReference>
<evidence type="ECO:0000256" key="7">
    <source>
        <dbReference type="ARBA" id="ARBA00022840"/>
    </source>
</evidence>
<dbReference type="PANTHER" id="PTHR20852:SF44">
    <property type="entry name" value="GLUTAMINE SYNTHETASE 1, MITOCHONDRIAL"/>
    <property type="match status" value="1"/>
</dbReference>
<name>A0A194RP39_PAPMA</name>
<dbReference type="InterPro" id="IPR027302">
    <property type="entry name" value="Gln_synth_N_conserv_site"/>
</dbReference>
<accession>A0A194RP39</accession>
<dbReference type="SUPFAM" id="SSF54368">
    <property type="entry name" value="Glutamine synthetase, N-terminal domain"/>
    <property type="match status" value="1"/>
</dbReference>
<evidence type="ECO:0000256" key="1">
    <source>
        <dbReference type="ARBA" id="ARBA00004496"/>
    </source>
</evidence>
<dbReference type="InterPro" id="IPR036651">
    <property type="entry name" value="Gln_synt_N_sf"/>
</dbReference>
<keyword evidence="5" id="KW-0436">Ligase</keyword>